<protein>
    <submittedName>
        <fullName evidence="1">Uncharacterized protein</fullName>
    </submittedName>
</protein>
<reference evidence="2" key="1">
    <citation type="submission" date="2019-06" db="EMBL/GenBank/DDBJ databases">
        <authorList>
            <person name="Petit M.-A."/>
            <person name="Lossouarn J."/>
        </authorList>
    </citation>
    <scope>NUCLEOTIDE SEQUENCE [LARGE SCALE GENOMIC DNA]</scope>
</reference>
<keyword evidence="2" id="KW-1185">Reference proteome</keyword>
<proteinExistence type="predicted"/>
<evidence type="ECO:0000313" key="1">
    <source>
        <dbReference type="EMBL" id="VUF54137.1"/>
    </source>
</evidence>
<organism evidence="1 2">
    <name type="scientific">Escherichia phage ev207</name>
    <dbReference type="NCBI Taxonomy" id="2847062"/>
    <lineage>
        <taxon>Viruses</taxon>
        <taxon>Duplodnaviria</taxon>
        <taxon>Heunggongvirae</taxon>
        <taxon>Uroviricota</taxon>
        <taxon>Caudoviricetes</taxon>
        <taxon>Jouyvirus</taxon>
        <taxon>Jouyvirus ev207</taxon>
    </lineage>
</organism>
<name>A0A653FY65_9CAUD</name>
<accession>A0A653FY65</accession>
<dbReference type="RefSeq" id="YP_009909701.1">
    <property type="nucleotide sequence ID" value="NC_049949.1"/>
</dbReference>
<dbReference type="Proteomes" id="UP000426334">
    <property type="component" value="Chromosome"/>
</dbReference>
<dbReference type="EMBL" id="LR597636">
    <property type="protein sequence ID" value="VUF54137.1"/>
    <property type="molecule type" value="Genomic_DNA"/>
</dbReference>
<dbReference type="GeneID" id="56215311"/>
<sequence length="38" mass="4463">MSYQLISRLKKWKNQLDGGFKLCDEVTTLNSITNFLRT</sequence>
<evidence type="ECO:0000313" key="2">
    <source>
        <dbReference type="Proteomes" id="UP000426334"/>
    </source>
</evidence>
<dbReference type="KEGG" id="vg:56215311"/>